<dbReference type="Proteomes" id="UP000694251">
    <property type="component" value="Chromosome 8"/>
</dbReference>
<dbReference type="EMBL" id="JAEFBJ010000008">
    <property type="protein sequence ID" value="KAG7580281.1"/>
    <property type="molecule type" value="Genomic_DNA"/>
</dbReference>
<dbReference type="PANTHER" id="PTHR10091:SF24">
    <property type="entry name" value="GALACTOSE MUTAROTASE-LIKE SUPERFAMILY PROTEIN"/>
    <property type="match status" value="1"/>
</dbReference>
<evidence type="ECO:0000256" key="2">
    <source>
        <dbReference type="SAM" id="MobiDB-lite"/>
    </source>
</evidence>
<dbReference type="CDD" id="cd09019">
    <property type="entry name" value="galactose_mutarotase_like"/>
    <property type="match status" value="1"/>
</dbReference>
<protein>
    <submittedName>
        <fullName evidence="4">Aldose 1-/Glucose-6-phosphate 1-epimerase</fullName>
    </submittedName>
</protein>
<dbReference type="GO" id="GO:0004034">
    <property type="term" value="F:aldose 1-epimerase activity"/>
    <property type="evidence" value="ECO:0007669"/>
    <property type="project" value="TreeGrafter"/>
</dbReference>
<feature type="signal peptide" evidence="3">
    <location>
        <begin position="1"/>
        <end position="25"/>
    </location>
</feature>
<comment type="caution">
    <text evidence="4">The sequence shown here is derived from an EMBL/GenBank/DDBJ whole genome shotgun (WGS) entry which is preliminary data.</text>
</comment>
<reference evidence="4 5" key="1">
    <citation type="submission" date="2020-12" db="EMBL/GenBank/DDBJ databases">
        <title>Concerted genomic and epigenomic changes stabilize Arabidopsis allopolyploids.</title>
        <authorList>
            <person name="Chen Z."/>
        </authorList>
    </citation>
    <scope>NUCLEOTIDE SEQUENCE [LARGE SCALE GENOMIC DNA]</scope>
    <source>
        <strain evidence="4">As9502</strain>
        <tissue evidence="4">Leaf</tissue>
    </source>
</reference>
<organism evidence="4 5">
    <name type="scientific">Arabidopsis suecica</name>
    <name type="common">Swedish thale-cress</name>
    <name type="synonym">Cardaminopsis suecica</name>
    <dbReference type="NCBI Taxonomy" id="45249"/>
    <lineage>
        <taxon>Eukaryota</taxon>
        <taxon>Viridiplantae</taxon>
        <taxon>Streptophyta</taxon>
        <taxon>Embryophyta</taxon>
        <taxon>Tracheophyta</taxon>
        <taxon>Spermatophyta</taxon>
        <taxon>Magnoliopsida</taxon>
        <taxon>eudicotyledons</taxon>
        <taxon>Gunneridae</taxon>
        <taxon>Pentapetalae</taxon>
        <taxon>rosids</taxon>
        <taxon>malvids</taxon>
        <taxon>Brassicales</taxon>
        <taxon>Brassicaceae</taxon>
        <taxon>Camelineae</taxon>
        <taxon>Arabidopsis</taxon>
    </lineage>
</organism>
<gene>
    <name evidence="4" type="ORF">ISN44_As08g000940</name>
</gene>
<accession>A0A8T2B826</accession>
<evidence type="ECO:0000313" key="4">
    <source>
        <dbReference type="EMBL" id="KAG7580281.1"/>
    </source>
</evidence>
<feature type="compositionally biased region" description="Acidic residues" evidence="2">
    <location>
        <begin position="92"/>
        <end position="113"/>
    </location>
</feature>
<evidence type="ECO:0000313" key="5">
    <source>
        <dbReference type="Proteomes" id="UP000694251"/>
    </source>
</evidence>
<dbReference type="GO" id="GO:0033499">
    <property type="term" value="P:galactose catabolic process via UDP-galactose, Leloir pathway"/>
    <property type="evidence" value="ECO:0007669"/>
    <property type="project" value="TreeGrafter"/>
</dbReference>
<evidence type="ECO:0000256" key="1">
    <source>
        <dbReference type="ARBA" id="ARBA00006206"/>
    </source>
</evidence>
<dbReference type="InterPro" id="IPR008183">
    <property type="entry name" value="Aldose_1/G6P_1-epimerase"/>
</dbReference>
<proteinExistence type="inferred from homology"/>
<comment type="similarity">
    <text evidence="1">Belongs to the aldose epimerase family.</text>
</comment>
<name>A0A8T2B826_ARASU</name>
<keyword evidence="3" id="KW-0732">Signal</keyword>
<keyword evidence="5" id="KW-1185">Reference proteome</keyword>
<dbReference type="InterPro" id="IPR047215">
    <property type="entry name" value="Galactose_mutarotase-like"/>
</dbReference>
<dbReference type="OrthoDB" id="274691at2759"/>
<dbReference type="PANTHER" id="PTHR10091">
    <property type="entry name" value="ALDOSE-1-EPIMERASE"/>
    <property type="match status" value="1"/>
</dbReference>
<evidence type="ECO:0000256" key="3">
    <source>
        <dbReference type="SAM" id="SignalP"/>
    </source>
</evidence>
<feature type="chain" id="PRO_5035722337" evidence="3">
    <location>
        <begin position="26"/>
        <end position="427"/>
    </location>
</feature>
<feature type="compositionally biased region" description="Basic and acidic residues" evidence="2">
    <location>
        <begin position="78"/>
        <end position="91"/>
    </location>
</feature>
<feature type="compositionally biased region" description="Acidic residues" evidence="2">
    <location>
        <begin position="54"/>
        <end position="77"/>
    </location>
</feature>
<sequence length="427" mass="47691">MVRISGLVCLVLLVTIGVMVSVSLADNNGEKSSDLKKVKGGVTDRSISKVNDDGHDDDNDGDDDHDDDNEDHDDHDDNNDHDNDNNDHDHDNDGDDDHDDDDDDDKDDGDDDDDKKKTLGVHELKKGNLTVKFTNRGASIMSLLFPNQNGKIEDIVLGYDSVNDYSSDTVFCGVTLARVANQREKTVANDGKHGGIKESGDVIWTVKKHNHNGKKPYIVFRYTSPDDDHQEKLEVTVTYKLIGDNKLKMVMEAKAKENATPVNLVHRSYWNLGGHNNEDILSEEIQILGSGYAHLDDNLTPTGKILAVKGTPYDFRQLRPIKDNINELKTGYGINYCLDGVANKMRKVVELVDKKSKIKMELSTDQSGLKFYTGGRLKKIKNGSVHKAYSGLCLESHAINYQYRPSQIVEPGKTYKHTMLFKFSIVP</sequence>
<dbReference type="Pfam" id="PF01263">
    <property type="entry name" value="Aldose_epim"/>
    <property type="match status" value="1"/>
</dbReference>
<feature type="region of interest" description="Disordered" evidence="2">
    <location>
        <begin position="27"/>
        <end position="117"/>
    </location>
</feature>
<dbReference type="GO" id="GO:0006006">
    <property type="term" value="P:glucose metabolic process"/>
    <property type="evidence" value="ECO:0007669"/>
    <property type="project" value="TreeGrafter"/>
</dbReference>
<feature type="compositionally biased region" description="Basic and acidic residues" evidence="2">
    <location>
        <begin position="28"/>
        <end position="37"/>
    </location>
</feature>
<dbReference type="AlphaFoldDB" id="A0A8T2B826"/>